<dbReference type="EMBL" id="CP082237">
    <property type="protein sequence ID" value="QZT34243.1"/>
    <property type="molecule type" value="Genomic_DNA"/>
</dbReference>
<comment type="caution">
    <text evidence="5">Lacks conserved residue(s) required for the propagation of feature annotation.</text>
</comment>
<evidence type="ECO:0000313" key="9">
    <source>
        <dbReference type="EMBL" id="QZT34243.1"/>
    </source>
</evidence>
<dbReference type="PRINTS" id="PR00723">
    <property type="entry name" value="SUBTILISIN"/>
</dbReference>
<dbReference type="KEGG" id="cthu:HUR95_02185"/>
<reference evidence="9" key="3">
    <citation type="submission" date="2021-08" db="EMBL/GenBank/DDBJ databases">
        <authorList>
            <person name="de Jong S."/>
            <person name="van den Broek M."/>
            <person name="Merkel A."/>
            <person name="de la Torre Cortes P."/>
            <person name="Kalamorz F."/>
            <person name="Cook G."/>
            <person name="van Loosdrecht M."/>
            <person name="McMillan D."/>
        </authorList>
    </citation>
    <scope>NUCLEOTIDE SEQUENCE</scope>
    <source>
        <strain evidence="9">TA2.A1</strain>
    </source>
</reference>
<dbReference type="Gene3D" id="3.40.50.200">
    <property type="entry name" value="Peptidase S8/S53 domain"/>
    <property type="match status" value="2"/>
</dbReference>
<evidence type="ECO:0000256" key="4">
    <source>
        <dbReference type="ARBA" id="ARBA00022825"/>
    </source>
</evidence>
<proteinExistence type="inferred from homology"/>
<comment type="similarity">
    <text evidence="1 5">Belongs to the peptidase S8 family.</text>
</comment>
<feature type="domain" description="Peptidase S8/S53" evidence="7">
    <location>
        <begin position="22"/>
        <end position="82"/>
    </location>
</feature>
<reference evidence="9 11" key="2">
    <citation type="journal article" date="2020" name="Extremophiles">
        <title>Genomic analysis of Caldalkalibacillus thermarum TA2.A1 reveals aerobic alkaliphilic metabolism and evolutionary hallmarks linking alkaliphilic bacteria and plant life.</title>
        <authorList>
            <person name="de Jong S.I."/>
            <person name="van den Broek M.A."/>
            <person name="Merkel A.Y."/>
            <person name="de la Torre Cortes P."/>
            <person name="Kalamorz F."/>
            <person name="Cook G.M."/>
            <person name="van Loosdrecht M.C.M."/>
            <person name="McMillan D.G.G."/>
        </authorList>
    </citation>
    <scope>NUCLEOTIDE SEQUENCE [LARGE SCALE GENOMIC DNA]</scope>
    <source>
        <strain evidence="9 11">TA2.A1</strain>
    </source>
</reference>
<dbReference type="GO" id="GO:0006508">
    <property type="term" value="P:proteolysis"/>
    <property type="evidence" value="ECO:0007669"/>
    <property type="project" value="UniProtKB-KW"/>
</dbReference>
<keyword evidence="2" id="KW-0645">Protease</keyword>
<keyword evidence="3" id="KW-0378">Hydrolase</keyword>
<dbReference type="GO" id="GO:0004252">
    <property type="term" value="F:serine-type endopeptidase activity"/>
    <property type="evidence" value="ECO:0007669"/>
    <property type="project" value="InterPro"/>
</dbReference>
<gene>
    <name evidence="8" type="ORF">CathTA2_2084</name>
    <name evidence="9" type="ORF">HUR95_02185</name>
</gene>
<dbReference type="OrthoDB" id="9798386at2"/>
<dbReference type="InterPro" id="IPR015500">
    <property type="entry name" value="Peptidase_S8_subtilisin-rel"/>
</dbReference>
<evidence type="ECO:0000256" key="2">
    <source>
        <dbReference type="ARBA" id="ARBA00022670"/>
    </source>
</evidence>
<dbReference type="InterPro" id="IPR036852">
    <property type="entry name" value="Peptidase_S8/S53_dom_sf"/>
</dbReference>
<evidence type="ECO:0000256" key="6">
    <source>
        <dbReference type="SAM" id="MobiDB-lite"/>
    </source>
</evidence>
<evidence type="ECO:0000313" key="11">
    <source>
        <dbReference type="Proteomes" id="UP000825179"/>
    </source>
</evidence>
<keyword evidence="4" id="KW-0720">Serine protease</keyword>
<dbReference type="Proteomes" id="UP000010716">
    <property type="component" value="Unassembled WGS sequence"/>
</dbReference>
<sequence>MGQPPFQALLAFHRVHRQGLTGKGVTIAVIDTGIYPHPDLINPGNRLVAFKDFVNRHTEPYDDNGHGTHCAGDAVSNGYSSNGTYIGPAPEPAAGNEGPEEGTIASPGISPRIITVGAISTRY</sequence>
<evidence type="ECO:0000313" key="10">
    <source>
        <dbReference type="Proteomes" id="UP000010716"/>
    </source>
</evidence>
<dbReference type="InterPro" id="IPR051048">
    <property type="entry name" value="Peptidase_S8/S53_subtilisin"/>
</dbReference>
<reference evidence="8 10" key="1">
    <citation type="journal article" date="2011" name="J. Bacteriol.">
        <title>Draft genome sequence of the thermoalkaliphilic Caldalkalibacillus thermarum strain TA2.A1.</title>
        <authorList>
            <person name="Kalamorz F."/>
            <person name="Keis S."/>
            <person name="McMillan D.G."/>
            <person name="Olsson K."/>
            <person name="Stanton J.A."/>
            <person name="Stockwell P."/>
            <person name="Black M.A."/>
            <person name="Klingeman D.M."/>
            <person name="Land M.L."/>
            <person name="Han C.S."/>
            <person name="Martin S.L."/>
            <person name="Becher S.A."/>
            <person name="Peddie C.J."/>
            <person name="Morgan H.W."/>
            <person name="Matthies D."/>
            <person name="Preiss L."/>
            <person name="Meier T."/>
            <person name="Brown S.D."/>
            <person name="Cook G.M."/>
        </authorList>
    </citation>
    <scope>NUCLEOTIDE SEQUENCE [LARGE SCALE GENOMIC DNA]</scope>
    <source>
        <strain evidence="8 10">TA2.A1</strain>
    </source>
</reference>
<dbReference type="AlphaFoldDB" id="F5L8D2"/>
<dbReference type="SUPFAM" id="SSF52743">
    <property type="entry name" value="Subtilisin-like"/>
    <property type="match status" value="1"/>
</dbReference>
<evidence type="ECO:0000256" key="1">
    <source>
        <dbReference type="ARBA" id="ARBA00011073"/>
    </source>
</evidence>
<protein>
    <submittedName>
        <fullName evidence="8">Peptidase S8 and S53 subtilisin kexin sedolisin</fullName>
    </submittedName>
    <submittedName>
        <fullName evidence="9">S8 family serine peptidase</fullName>
    </submittedName>
</protein>
<dbReference type="Pfam" id="PF00082">
    <property type="entry name" value="Peptidase_S8"/>
    <property type="match status" value="1"/>
</dbReference>
<evidence type="ECO:0000256" key="3">
    <source>
        <dbReference type="ARBA" id="ARBA00022801"/>
    </source>
</evidence>
<evidence type="ECO:0000259" key="7">
    <source>
        <dbReference type="Pfam" id="PF00082"/>
    </source>
</evidence>
<dbReference type="PANTHER" id="PTHR43399:SF4">
    <property type="entry name" value="CELL WALL-ASSOCIATED PROTEASE"/>
    <property type="match status" value="1"/>
</dbReference>
<organism evidence="8 10">
    <name type="scientific">Caldalkalibacillus thermarum (strain TA2.A1)</name>
    <dbReference type="NCBI Taxonomy" id="986075"/>
    <lineage>
        <taxon>Bacteria</taxon>
        <taxon>Bacillati</taxon>
        <taxon>Bacillota</taxon>
        <taxon>Bacilli</taxon>
        <taxon>Bacillales</taxon>
        <taxon>Bacillaceae</taxon>
        <taxon>Caldalkalibacillus</taxon>
    </lineage>
</organism>
<dbReference type="InterPro" id="IPR000209">
    <property type="entry name" value="Peptidase_S8/S53_dom"/>
</dbReference>
<name>F5L8D2_CALTT</name>
<dbReference type="PANTHER" id="PTHR43399">
    <property type="entry name" value="SUBTILISIN-RELATED"/>
    <property type="match status" value="1"/>
</dbReference>
<feature type="region of interest" description="Disordered" evidence="6">
    <location>
        <begin position="81"/>
        <end position="107"/>
    </location>
</feature>
<evidence type="ECO:0000256" key="5">
    <source>
        <dbReference type="PROSITE-ProRule" id="PRU01240"/>
    </source>
</evidence>
<accession>F5L8D2</accession>
<dbReference type="eggNOG" id="COG1404">
    <property type="taxonomic scope" value="Bacteria"/>
</dbReference>
<dbReference type="Proteomes" id="UP000825179">
    <property type="component" value="Chromosome"/>
</dbReference>
<dbReference type="PROSITE" id="PS00136">
    <property type="entry name" value="SUBTILASE_ASP"/>
    <property type="match status" value="1"/>
</dbReference>
<dbReference type="EMBL" id="AFCE01000150">
    <property type="protein sequence ID" value="EGL82365.1"/>
    <property type="molecule type" value="Genomic_DNA"/>
</dbReference>
<evidence type="ECO:0000313" key="8">
    <source>
        <dbReference type="EMBL" id="EGL82365.1"/>
    </source>
</evidence>
<dbReference type="InterPro" id="IPR023827">
    <property type="entry name" value="Peptidase_S8_Asp-AS"/>
</dbReference>
<dbReference type="InterPro" id="IPR022398">
    <property type="entry name" value="Peptidase_S8_His-AS"/>
</dbReference>
<dbReference type="PROSITE" id="PS51892">
    <property type="entry name" value="SUBTILASE"/>
    <property type="match status" value="1"/>
</dbReference>
<dbReference type="PROSITE" id="PS00137">
    <property type="entry name" value="SUBTILASE_HIS"/>
    <property type="match status" value="1"/>
</dbReference>
<keyword evidence="11" id="KW-1185">Reference proteome</keyword>